<dbReference type="Gene3D" id="3.90.1570.10">
    <property type="entry name" value="tt1808, chain A"/>
    <property type="match status" value="1"/>
</dbReference>
<dbReference type="PANTHER" id="PTHR35400:SF3">
    <property type="entry name" value="SLL1072 PROTEIN"/>
    <property type="match status" value="1"/>
</dbReference>
<feature type="domain" description="Putative restriction endonuclease" evidence="2">
    <location>
        <begin position="28"/>
        <end position="167"/>
    </location>
</feature>
<proteinExistence type="predicted"/>
<comment type="caution">
    <text evidence="3">The sequence shown here is derived from an EMBL/GenBank/DDBJ whole genome shotgun (WGS) entry which is preliminary data.</text>
</comment>
<evidence type="ECO:0000313" key="4">
    <source>
        <dbReference type="Proteomes" id="UP001501721"/>
    </source>
</evidence>
<evidence type="ECO:0000313" key="3">
    <source>
        <dbReference type="EMBL" id="GAA2481055.1"/>
    </source>
</evidence>
<dbReference type="Pfam" id="PF05685">
    <property type="entry name" value="Uma2"/>
    <property type="match status" value="1"/>
</dbReference>
<reference evidence="4" key="1">
    <citation type="journal article" date="2019" name="Int. J. Syst. Evol. Microbiol.">
        <title>The Global Catalogue of Microorganisms (GCM) 10K type strain sequencing project: providing services to taxonomists for standard genome sequencing and annotation.</title>
        <authorList>
            <consortium name="The Broad Institute Genomics Platform"/>
            <consortium name="The Broad Institute Genome Sequencing Center for Infectious Disease"/>
            <person name="Wu L."/>
            <person name="Ma J."/>
        </authorList>
    </citation>
    <scope>NUCLEOTIDE SEQUENCE [LARGE SCALE GENOMIC DNA]</scope>
    <source>
        <strain evidence="4">JCM 6923</strain>
    </source>
</reference>
<dbReference type="PANTHER" id="PTHR35400">
    <property type="entry name" value="SLR1083 PROTEIN"/>
    <property type="match status" value="1"/>
</dbReference>
<dbReference type="Proteomes" id="UP001501721">
    <property type="component" value="Unassembled WGS sequence"/>
</dbReference>
<gene>
    <name evidence="3" type="ORF">GCM10010422_27080</name>
</gene>
<feature type="compositionally biased region" description="Basic and acidic residues" evidence="1">
    <location>
        <begin position="178"/>
        <end position="187"/>
    </location>
</feature>
<name>A0ABP5YMX6_9ACTN</name>
<dbReference type="RefSeq" id="WP_346079051.1">
    <property type="nucleotide sequence ID" value="NZ_BAAATL010000011.1"/>
</dbReference>
<dbReference type="InterPro" id="IPR012296">
    <property type="entry name" value="Nuclease_put_TT1808"/>
</dbReference>
<accession>A0ABP5YMX6</accession>
<organism evidence="3 4">
    <name type="scientific">Streptomyces graminearus</name>
    <dbReference type="NCBI Taxonomy" id="284030"/>
    <lineage>
        <taxon>Bacteria</taxon>
        <taxon>Bacillati</taxon>
        <taxon>Actinomycetota</taxon>
        <taxon>Actinomycetes</taxon>
        <taxon>Kitasatosporales</taxon>
        <taxon>Streptomycetaceae</taxon>
        <taxon>Streptomyces</taxon>
    </lineage>
</organism>
<sequence length="212" mass="22738">MDSTGDAAPDLMAQLEPDRLLAAYEAVSPMPVRPEFLEGRAYLPQSPPDHGHGSAVMSLLLQFRSAAVPGVGTGNGYRFTGRTGSTAGLLVPDIYVRSRKATSADEAHYAAYPGWYPNDMLDLVGEVTSTDHETDTGPRLRAYSAAGIPVYVLIDRRSKTAHCYTNPALPGDDPADAYYEHDTKVDLGDPLPPPAPYPTLDTTTCSTTGPER</sequence>
<dbReference type="InterPro" id="IPR011335">
    <property type="entry name" value="Restrct_endonuc-II-like"/>
</dbReference>
<protein>
    <recommendedName>
        <fullName evidence="2">Putative restriction endonuclease domain-containing protein</fullName>
    </recommendedName>
</protein>
<dbReference type="SUPFAM" id="SSF52980">
    <property type="entry name" value="Restriction endonuclease-like"/>
    <property type="match status" value="1"/>
</dbReference>
<keyword evidence="4" id="KW-1185">Reference proteome</keyword>
<evidence type="ECO:0000259" key="2">
    <source>
        <dbReference type="Pfam" id="PF05685"/>
    </source>
</evidence>
<feature type="region of interest" description="Disordered" evidence="1">
    <location>
        <begin position="165"/>
        <end position="212"/>
    </location>
</feature>
<dbReference type="InterPro" id="IPR008538">
    <property type="entry name" value="Uma2"/>
</dbReference>
<dbReference type="CDD" id="cd06260">
    <property type="entry name" value="DUF820-like"/>
    <property type="match status" value="1"/>
</dbReference>
<evidence type="ECO:0000256" key="1">
    <source>
        <dbReference type="SAM" id="MobiDB-lite"/>
    </source>
</evidence>
<dbReference type="EMBL" id="BAAATL010000011">
    <property type="protein sequence ID" value="GAA2481055.1"/>
    <property type="molecule type" value="Genomic_DNA"/>
</dbReference>